<comment type="similarity">
    <text evidence="2 9">Belongs to the RecN family.</text>
</comment>
<dbReference type="RefSeq" id="WP_092566125.1">
    <property type="nucleotide sequence ID" value="NZ_FNQV01000021.1"/>
</dbReference>
<dbReference type="GO" id="GO:0006310">
    <property type="term" value="P:DNA recombination"/>
    <property type="evidence" value="ECO:0007669"/>
    <property type="project" value="InterPro"/>
</dbReference>
<organism evidence="11 12">
    <name type="scientific">Bowdeniella nasicola</name>
    <dbReference type="NCBI Taxonomy" id="208480"/>
    <lineage>
        <taxon>Bacteria</taxon>
        <taxon>Bacillati</taxon>
        <taxon>Actinomycetota</taxon>
        <taxon>Actinomycetes</taxon>
        <taxon>Actinomycetales</taxon>
        <taxon>Actinomycetaceae</taxon>
        <taxon>Bowdeniella</taxon>
    </lineage>
</organism>
<keyword evidence="6" id="KW-0067">ATP-binding</keyword>
<keyword evidence="5 9" id="KW-0227">DNA damage</keyword>
<dbReference type="PANTHER" id="PTHR11059:SF0">
    <property type="entry name" value="DNA REPAIR PROTEIN RECN"/>
    <property type="match status" value="1"/>
</dbReference>
<dbReference type="PIRSF" id="PIRSF003128">
    <property type="entry name" value="RecN"/>
    <property type="match status" value="1"/>
</dbReference>
<sequence length="554" mass="57765">MIDQLACTNIGVIERAELSFGPGLSVITGETGAGKTMLLTAIGLIAGDRADASRVRAGAERATVDATICDPDDPAALAALAERVDGELDDGALLVSRSVPASGRARASLGGRPVPAGVLAELAERYVTIHGQAEQLKLRRASHQRAILDAYGGEKVAAARARYVAAFDAAREAAELLAKLNESSTERAQRAAALRAGIAAIEEVDPKAGEDDELKARAERLTNIDELRRGVETAYAHLGAREDAATAQLAEAERALASASHVDESLVPLVDQLDESATVIADVASQLSGYLGDLDVAPGELDQIHARRAAITQLLRIYGPEITDALAWRDDAARELTELDDSPEALAAARAAAEQTAAALTKAATALRQARRAAAQELGAAITAELADLAMPNARVRIRVEEIEPARHGADEIAFELAAHTGADFLPITQGASGGELSRLMLALEVCIAASQPARTFVFDEIDAGIGGETATRVGKRLARLAAHHQVIVVTHVAQVAAFASGHIVIEKHDGATVRTTARAVEGDQRVAEVARMLGGTDTDVALTHAAELIAAAS</sequence>
<evidence type="ECO:0000256" key="4">
    <source>
        <dbReference type="ARBA" id="ARBA00022741"/>
    </source>
</evidence>
<protein>
    <recommendedName>
        <fullName evidence="3 9">DNA repair protein RecN</fullName>
    </recommendedName>
    <alternativeName>
        <fullName evidence="8 9">Recombination protein N</fullName>
    </alternativeName>
</protein>
<evidence type="ECO:0000256" key="8">
    <source>
        <dbReference type="ARBA" id="ARBA00033408"/>
    </source>
</evidence>
<dbReference type="InterPro" id="IPR004604">
    <property type="entry name" value="DNA_recomb/repair_RecN"/>
</dbReference>
<proteinExistence type="inferred from homology"/>
<dbReference type="InterPro" id="IPR027417">
    <property type="entry name" value="P-loop_NTPase"/>
</dbReference>
<dbReference type="EMBL" id="FNQV01000021">
    <property type="protein sequence ID" value="SEA76913.1"/>
    <property type="molecule type" value="Genomic_DNA"/>
</dbReference>
<dbReference type="OrthoDB" id="9806954at2"/>
<evidence type="ECO:0000313" key="12">
    <source>
        <dbReference type="Proteomes" id="UP000199288"/>
    </source>
</evidence>
<evidence type="ECO:0000259" key="10">
    <source>
        <dbReference type="Pfam" id="PF02463"/>
    </source>
</evidence>
<keyword evidence="4" id="KW-0547">Nucleotide-binding</keyword>
<dbReference type="InterPro" id="IPR003395">
    <property type="entry name" value="RecF/RecN/SMC_N"/>
</dbReference>
<feature type="domain" description="RecF/RecN/SMC N-terminal" evidence="10">
    <location>
        <begin position="12"/>
        <end position="508"/>
    </location>
</feature>
<evidence type="ECO:0000313" key="11">
    <source>
        <dbReference type="EMBL" id="SEA76913.1"/>
    </source>
</evidence>
<dbReference type="Proteomes" id="UP000199288">
    <property type="component" value="Unassembled WGS sequence"/>
</dbReference>
<evidence type="ECO:0000256" key="7">
    <source>
        <dbReference type="ARBA" id="ARBA00023204"/>
    </source>
</evidence>
<comment type="function">
    <text evidence="1 9">May be involved in recombinational repair of damaged DNA.</text>
</comment>
<evidence type="ECO:0000256" key="1">
    <source>
        <dbReference type="ARBA" id="ARBA00003618"/>
    </source>
</evidence>
<keyword evidence="7 9" id="KW-0234">DNA repair</keyword>
<dbReference type="NCBIfam" id="TIGR00634">
    <property type="entry name" value="recN"/>
    <property type="match status" value="1"/>
</dbReference>
<dbReference type="SUPFAM" id="SSF52540">
    <property type="entry name" value="P-loop containing nucleoside triphosphate hydrolases"/>
    <property type="match status" value="2"/>
</dbReference>
<dbReference type="GO" id="GO:0006281">
    <property type="term" value="P:DNA repair"/>
    <property type="evidence" value="ECO:0007669"/>
    <property type="project" value="UniProtKB-KW"/>
</dbReference>
<evidence type="ECO:0000256" key="2">
    <source>
        <dbReference type="ARBA" id="ARBA00009441"/>
    </source>
</evidence>
<dbReference type="PANTHER" id="PTHR11059">
    <property type="entry name" value="DNA REPAIR PROTEIN RECN"/>
    <property type="match status" value="1"/>
</dbReference>
<dbReference type="GO" id="GO:0043590">
    <property type="term" value="C:bacterial nucleoid"/>
    <property type="evidence" value="ECO:0007669"/>
    <property type="project" value="TreeGrafter"/>
</dbReference>
<evidence type="ECO:0000256" key="9">
    <source>
        <dbReference type="PIRNR" id="PIRNR003128"/>
    </source>
</evidence>
<reference evidence="12" key="1">
    <citation type="submission" date="2016-10" db="EMBL/GenBank/DDBJ databases">
        <authorList>
            <person name="Varghese N."/>
            <person name="Submissions S."/>
        </authorList>
    </citation>
    <scope>NUCLEOTIDE SEQUENCE [LARGE SCALE GENOMIC DNA]</scope>
    <source>
        <strain evidence="12">KPR-1</strain>
    </source>
</reference>
<dbReference type="Pfam" id="PF02463">
    <property type="entry name" value="SMC_N"/>
    <property type="match status" value="1"/>
</dbReference>
<name>A0A1H4DVV8_9ACTO</name>
<gene>
    <name evidence="11" type="ORF">SAMN02910418_02368</name>
</gene>
<evidence type="ECO:0000256" key="6">
    <source>
        <dbReference type="ARBA" id="ARBA00022840"/>
    </source>
</evidence>
<dbReference type="GO" id="GO:0009432">
    <property type="term" value="P:SOS response"/>
    <property type="evidence" value="ECO:0007669"/>
    <property type="project" value="TreeGrafter"/>
</dbReference>
<accession>A0A1H4DVV8</accession>
<dbReference type="AlphaFoldDB" id="A0A1H4DVV8"/>
<dbReference type="GO" id="GO:0005524">
    <property type="term" value="F:ATP binding"/>
    <property type="evidence" value="ECO:0007669"/>
    <property type="project" value="UniProtKB-KW"/>
</dbReference>
<keyword evidence="12" id="KW-1185">Reference proteome</keyword>
<dbReference type="CDD" id="cd03241">
    <property type="entry name" value="ABC_RecN"/>
    <property type="match status" value="1"/>
</dbReference>
<evidence type="ECO:0000256" key="5">
    <source>
        <dbReference type="ARBA" id="ARBA00022763"/>
    </source>
</evidence>
<evidence type="ECO:0000256" key="3">
    <source>
        <dbReference type="ARBA" id="ARBA00021315"/>
    </source>
</evidence>
<dbReference type="Gene3D" id="3.40.50.300">
    <property type="entry name" value="P-loop containing nucleotide triphosphate hydrolases"/>
    <property type="match status" value="2"/>
</dbReference>